<comment type="caution">
    <text evidence="7">The sequence shown here is derived from an EMBL/GenBank/DDBJ whole genome shotgun (WGS) entry which is preliminary data.</text>
</comment>
<organism evidence="7 8">
    <name type="scientific">Fonsecaea monophora</name>
    <dbReference type="NCBI Taxonomy" id="254056"/>
    <lineage>
        <taxon>Eukaryota</taxon>
        <taxon>Fungi</taxon>
        <taxon>Dikarya</taxon>
        <taxon>Ascomycota</taxon>
        <taxon>Pezizomycotina</taxon>
        <taxon>Eurotiomycetes</taxon>
        <taxon>Chaetothyriomycetidae</taxon>
        <taxon>Chaetothyriales</taxon>
        <taxon>Herpotrichiellaceae</taxon>
        <taxon>Fonsecaea</taxon>
    </lineage>
</organism>
<dbReference type="InterPro" id="IPR052053">
    <property type="entry name" value="IM_YidH-like"/>
</dbReference>
<dbReference type="InterPro" id="IPR003807">
    <property type="entry name" value="DUF202"/>
</dbReference>
<sequence>MAPPADPDISPPPATEDAWHLLYNPFGATINVDDTHPENPIQMFLLRPLYAPLLFSNVSSDARDHCANERTFLSWLRLSIYMAVVAVAIFVNFHLKSQPTSLERRLSHPLGIIFWVLSLACLVSGLGIYMRTVTKYARRRALVQTGMKTQIIFGVVSTAIIAACALFLGAEVQASRQRQAAAAASVIYRT</sequence>
<feature type="transmembrane region" description="Helical" evidence="5">
    <location>
        <begin position="151"/>
        <end position="170"/>
    </location>
</feature>
<gene>
    <name evidence="7" type="ORF">AYO21_08400</name>
</gene>
<dbReference type="RefSeq" id="XP_022509386.1">
    <property type="nucleotide sequence ID" value="XM_022658345.1"/>
</dbReference>
<evidence type="ECO:0000256" key="5">
    <source>
        <dbReference type="SAM" id="Phobius"/>
    </source>
</evidence>
<evidence type="ECO:0000313" key="7">
    <source>
        <dbReference type="EMBL" id="OAG37434.1"/>
    </source>
</evidence>
<keyword evidence="3 5" id="KW-1133">Transmembrane helix</keyword>
<keyword evidence="2 5" id="KW-0812">Transmembrane</keyword>
<dbReference type="PANTHER" id="PTHR34187">
    <property type="entry name" value="FGR18P"/>
    <property type="match status" value="1"/>
</dbReference>
<dbReference type="GO" id="GO:0012505">
    <property type="term" value="C:endomembrane system"/>
    <property type="evidence" value="ECO:0007669"/>
    <property type="project" value="UniProtKB-SubCell"/>
</dbReference>
<dbReference type="GeneID" id="34603545"/>
<comment type="subcellular location">
    <subcellularLocation>
        <location evidence="1">Endomembrane system</location>
        <topology evidence="1">Multi-pass membrane protein</topology>
    </subcellularLocation>
</comment>
<evidence type="ECO:0000259" key="6">
    <source>
        <dbReference type="Pfam" id="PF02656"/>
    </source>
</evidence>
<dbReference type="AlphaFoldDB" id="A0A177EZC6"/>
<name>A0A177EZC6_9EURO</name>
<evidence type="ECO:0000256" key="3">
    <source>
        <dbReference type="ARBA" id="ARBA00022989"/>
    </source>
</evidence>
<evidence type="ECO:0000256" key="2">
    <source>
        <dbReference type="ARBA" id="ARBA00022692"/>
    </source>
</evidence>
<protein>
    <recommendedName>
        <fullName evidence="6">DUF202 domain-containing protein</fullName>
    </recommendedName>
</protein>
<accession>A0A177EZC6</accession>
<feature type="transmembrane region" description="Helical" evidence="5">
    <location>
        <begin position="110"/>
        <end position="130"/>
    </location>
</feature>
<dbReference type="Pfam" id="PF02656">
    <property type="entry name" value="DUF202"/>
    <property type="match status" value="1"/>
</dbReference>
<keyword evidence="4 5" id="KW-0472">Membrane</keyword>
<dbReference type="OrthoDB" id="5525680at2759"/>
<evidence type="ECO:0000256" key="4">
    <source>
        <dbReference type="ARBA" id="ARBA00023136"/>
    </source>
</evidence>
<proteinExistence type="predicted"/>
<keyword evidence="8" id="KW-1185">Reference proteome</keyword>
<reference evidence="7 8" key="1">
    <citation type="submission" date="2016-03" db="EMBL/GenBank/DDBJ databases">
        <title>Draft genome sequence of the Fonsecaea monophora CBS 269.37.</title>
        <authorList>
            <person name="Bombassaro A."/>
            <person name="Vinicius W.A."/>
            <person name="De Hoog S."/>
            <person name="Sun J."/>
            <person name="Souza E.M."/>
            <person name="Raittz R.T."/>
            <person name="Costa F."/>
            <person name="Leao A.C."/>
            <person name="Tadra-Sfeir M.Z."/>
            <person name="Baura V."/>
            <person name="Balsanelli E."/>
            <person name="Pedrosa F.O."/>
            <person name="Moreno L.F."/>
            <person name="Steffens M.B."/>
            <person name="Xi L."/>
            <person name="Bocca A.L."/>
            <person name="Felipe M.S."/>
            <person name="Teixeira M."/>
            <person name="Telles Filho F.Q."/>
            <person name="Azevedo C.M."/>
            <person name="Gomes R."/>
            <person name="Vicente V.A."/>
        </authorList>
    </citation>
    <scope>NUCLEOTIDE SEQUENCE [LARGE SCALE GENOMIC DNA]</scope>
    <source>
        <strain evidence="7 8">CBS 269.37</strain>
    </source>
</reference>
<dbReference type="Proteomes" id="UP000077002">
    <property type="component" value="Unassembled WGS sequence"/>
</dbReference>
<feature type="domain" description="DUF202" evidence="6">
    <location>
        <begin position="63"/>
        <end position="134"/>
    </location>
</feature>
<dbReference type="EMBL" id="LVKK01000072">
    <property type="protein sequence ID" value="OAG37434.1"/>
    <property type="molecule type" value="Genomic_DNA"/>
</dbReference>
<evidence type="ECO:0000313" key="8">
    <source>
        <dbReference type="Proteomes" id="UP000077002"/>
    </source>
</evidence>
<feature type="transmembrane region" description="Helical" evidence="5">
    <location>
        <begin position="78"/>
        <end position="95"/>
    </location>
</feature>
<dbReference type="PANTHER" id="PTHR34187:SF3">
    <property type="entry name" value="DUF DOMAIN PROTEIN (AFU_ORTHOLOGUE AFUA_6G11150)"/>
    <property type="match status" value="1"/>
</dbReference>
<evidence type="ECO:0000256" key="1">
    <source>
        <dbReference type="ARBA" id="ARBA00004127"/>
    </source>
</evidence>